<proteinExistence type="inferred from homology"/>
<feature type="domain" description="NAD-dependent epimerase/dehydratase" evidence="2">
    <location>
        <begin position="3"/>
        <end position="271"/>
    </location>
</feature>
<evidence type="ECO:0000313" key="4">
    <source>
        <dbReference type="Proteomes" id="UP000070404"/>
    </source>
</evidence>
<comment type="similarity">
    <text evidence="1">Belongs to the NAD(P)-dependent epimerase/dehydratase family.</text>
</comment>
<sequence length="348" mass="39263">MRVLVTGGAGFVGSHVAEYYAERGDEVVVLDNLARADLLNQEIKKPDYNWNYLRDSYSNVELVRGDVREYDDVREVAEDVHAIVHTAAQTAVTASLDDAPTDFRVNALGTFNILEAAKEEDAAVVYCSTNKVYGDNVNEVLIEEREGRYGFSEPSFEEGISEDFPIDLCEHTPYGCSKLAGDIYVQDYAERNEIDAAVFRMSCIYGTRQFGVEDQGWVAWFALATLLDKPLTIYGDGKQVRDVLYVSDLVRAFDSFIQKRDEIQSGVFNMGGGIDNTLSLLELLDILEDKTGKRPQIEYSDWRPSDQKVYISDISKAKKELEWEPKVDPEEGVGKLVKWIKENKDMVI</sequence>
<evidence type="ECO:0000256" key="1">
    <source>
        <dbReference type="ARBA" id="ARBA00007637"/>
    </source>
</evidence>
<accession>A0A133VL86</accession>
<dbReference type="SUPFAM" id="SSF51735">
    <property type="entry name" value="NAD(P)-binding Rossmann-fold domains"/>
    <property type="match status" value="1"/>
</dbReference>
<evidence type="ECO:0000313" key="3">
    <source>
        <dbReference type="EMBL" id="KXB07195.1"/>
    </source>
</evidence>
<keyword evidence="4" id="KW-1185">Reference proteome</keyword>
<dbReference type="Proteomes" id="UP000070404">
    <property type="component" value="Unassembled WGS sequence"/>
</dbReference>
<dbReference type="AlphaFoldDB" id="A0A133VL86"/>
<evidence type="ECO:0000259" key="2">
    <source>
        <dbReference type="Pfam" id="PF01370"/>
    </source>
</evidence>
<comment type="caution">
    <text evidence="3">The sequence shown here is derived from an EMBL/GenBank/DDBJ whole genome shotgun (WGS) entry which is preliminary data.</text>
</comment>
<dbReference type="Gene3D" id="3.40.50.720">
    <property type="entry name" value="NAD(P)-binding Rossmann-like Domain"/>
    <property type="match status" value="1"/>
</dbReference>
<gene>
    <name evidence="3" type="ORF">AKJ52_00780</name>
</gene>
<organism evidence="3 4">
    <name type="scientific">candidate division MSBL1 archaeon SCGC-AAA382C18</name>
    <dbReference type="NCBI Taxonomy" id="1698281"/>
    <lineage>
        <taxon>Archaea</taxon>
        <taxon>Methanobacteriati</taxon>
        <taxon>Methanobacteriota</taxon>
        <taxon>candidate division MSBL1</taxon>
    </lineage>
</organism>
<dbReference type="PATRIC" id="fig|1698281.3.peg.659"/>
<dbReference type="InterPro" id="IPR036291">
    <property type="entry name" value="NAD(P)-bd_dom_sf"/>
</dbReference>
<dbReference type="Pfam" id="PF01370">
    <property type="entry name" value="Epimerase"/>
    <property type="match status" value="1"/>
</dbReference>
<dbReference type="InterPro" id="IPR001509">
    <property type="entry name" value="Epimerase_deHydtase"/>
</dbReference>
<reference evidence="3 4" key="1">
    <citation type="journal article" date="2016" name="Sci. Rep.">
        <title>Metabolic traits of an uncultured archaeal lineage -MSBL1- from brine pools of the Red Sea.</title>
        <authorList>
            <person name="Mwirichia R."/>
            <person name="Alam I."/>
            <person name="Rashid M."/>
            <person name="Vinu M."/>
            <person name="Ba-Alawi W."/>
            <person name="Anthony Kamau A."/>
            <person name="Kamanda Ngugi D."/>
            <person name="Goker M."/>
            <person name="Klenk H.P."/>
            <person name="Bajic V."/>
            <person name="Stingl U."/>
        </authorList>
    </citation>
    <scope>NUCLEOTIDE SEQUENCE [LARGE SCALE GENOMIC DNA]</scope>
    <source>
        <strain evidence="3">SCGC-AAA382C18</strain>
    </source>
</reference>
<dbReference type="EMBL" id="LHYF01000007">
    <property type="protein sequence ID" value="KXB07195.1"/>
    <property type="molecule type" value="Genomic_DNA"/>
</dbReference>
<protein>
    <submittedName>
        <fullName evidence="3">Nucleoside-diphosphate sugar epimerase</fullName>
    </submittedName>
</protein>
<name>A0A133VL86_9EURY</name>
<dbReference type="PANTHER" id="PTHR43000">
    <property type="entry name" value="DTDP-D-GLUCOSE 4,6-DEHYDRATASE-RELATED"/>
    <property type="match status" value="1"/>
</dbReference>